<dbReference type="CDD" id="cd05799">
    <property type="entry name" value="PGM2"/>
    <property type="match status" value="1"/>
</dbReference>
<dbReference type="EMBL" id="JANEYG010000031">
    <property type="protein sequence ID" value="KAJ8917646.1"/>
    <property type="molecule type" value="Genomic_DNA"/>
</dbReference>
<dbReference type="Pfam" id="PF02878">
    <property type="entry name" value="PGM_PMM_I"/>
    <property type="match status" value="1"/>
</dbReference>
<feature type="domain" description="Alpha-D-phosphohexomutase alpha/beta/alpha" evidence="9">
    <location>
        <begin position="367"/>
        <end position="456"/>
    </location>
</feature>
<dbReference type="GO" id="GO:0006166">
    <property type="term" value="P:purine ribonucleoside salvage"/>
    <property type="evidence" value="ECO:0007669"/>
    <property type="project" value="TreeGrafter"/>
</dbReference>
<feature type="domain" description="Alpha-D-phosphohexomutase alpha/beta/alpha" evidence="7">
    <location>
        <begin position="50"/>
        <end position="188"/>
    </location>
</feature>
<name>A0AAV8VUU5_9CUCU</name>
<reference evidence="10 11" key="1">
    <citation type="journal article" date="2023" name="Insect Mol. Biol.">
        <title>Genome sequencing provides insights into the evolution of gene families encoding plant cell wall-degrading enzymes in longhorned beetles.</title>
        <authorList>
            <person name="Shin N.R."/>
            <person name="Okamura Y."/>
            <person name="Kirsch R."/>
            <person name="Pauchet Y."/>
        </authorList>
    </citation>
    <scope>NUCLEOTIDE SEQUENCE [LARGE SCALE GENOMIC DNA]</scope>
    <source>
        <strain evidence="10">EAD_L_NR</strain>
    </source>
</reference>
<sequence length="606" mass="67786">MSCKTGIPDLDEKIEEWIAWDQNETTCNELKRMVVEQKVDELKAILLKRISFGTAGLRGKMAVGYACMNDLVIVQTAQGLLKHLQKEKLDLLKKNGIVVGYDGRYHSRRWAELTAVIFLNGGYPVKLFSQVTPTPFVPFATKKYKCAAGIMVTASHNPKEDNGYKVYADNSAQIIAPTDKNIQDSILQNLVPLKTSWDTSVLTQSCLLKDPFQEILDDYLKTISEDILSDHKKLNEAVGMTFTYTAMHGVGYFTFQKLCDLIGIKIVPVPEQRDPDPEFPTVKFPNPEEGKSSLDLSFRTANSINSVVILANDPDADRMAIAEKHPNTGEWKVFTGNELGALFGWWLLDCFKLKYPDEPISNVCMLCSTVSSMILRSMSKKEGFTFFDTLTGFKWLANLTLKLEEDNKKVVFAFEEAIGFMCGTRVLDKDGVSAAAHFATMTSYLYSKGQTIAGKLDEIYSVYGHHISCNSYYICHDGEKIKAIFNRIRNFTGPNTYPQDILNGKYKITSVRDLTTGYDNNRPDNKAILPVSASSEMITFQFSNGLVCTLRTSGTEPKIKYYTEICASPSITDKKAIEDTLAEMVDGICQELLQPNENGLITRSTS</sequence>
<keyword evidence="3" id="KW-0597">Phosphoprotein</keyword>
<dbReference type="InterPro" id="IPR005846">
    <property type="entry name" value="A-D-PHexomutase_a/b/a-III"/>
</dbReference>
<evidence type="ECO:0000313" key="11">
    <source>
        <dbReference type="Proteomes" id="UP001159042"/>
    </source>
</evidence>
<evidence type="ECO:0000313" key="10">
    <source>
        <dbReference type="EMBL" id="KAJ8917646.1"/>
    </source>
</evidence>
<dbReference type="GO" id="GO:0005634">
    <property type="term" value="C:nucleus"/>
    <property type="evidence" value="ECO:0007669"/>
    <property type="project" value="TreeGrafter"/>
</dbReference>
<comment type="similarity">
    <text evidence="2">Belongs to the phosphohexose mutase family.</text>
</comment>
<dbReference type="InterPro" id="IPR005845">
    <property type="entry name" value="A-D-PHexomutase_a/b/a-II"/>
</dbReference>
<dbReference type="GO" id="GO:0005975">
    <property type="term" value="P:carbohydrate metabolic process"/>
    <property type="evidence" value="ECO:0007669"/>
    <property type="project" value="InterPro"/>
</dbReference>
<dbReference type="SUPFAM" id="SSF55957">
    <property type="entry name" value="Phosphoglucomutase, C-terminal domain"/>
    <property type="match status" value="1"/>
</dbReference>
<evidence type="ECO:0008006" key="12">
    <source>
        <dbReference type="Google" id="ProtNLM"/>
    </source>
</evidence>
<evidence type="ECO:0000259" key="7">
    <source>
        <dbReference type="Pfam" id="PF02878"/>
    </source>
</evidence>
<dbReference type="InterPro" id="IPR016066">
    <property type="entry name" value="A-D-PHexomutase_CS"/>
</dbReference>
<protein>
    <recommendedName>
        <fullName evidence="12">Phosphoglucomutase-2</fullName>
    </recommendedName>
</protein>
<dbReference type="GO" id="GO:0008973">
    <property type="term" value="F:phosphopentomutase activity"/>
    <property type="evidence" value="ECO:0007669"/>
    <property type="project" value="TreeGrafter"/>
</dbReference>
<evidence type="ECO:0000256" key="5">
    <source>
        <dbReference type="ARBA" id="ARBA00022842"/>
    </source>
</evidence>
<evidence type="ECO:0000256" key="2">
    <source>
        <dbReference type="ARBA" id="ARBA00010231"/>
    </source>
</evidence>
<proteinExistence type="inferred from homology"/>
<dbReference type="PROSITE" id="PS00710">
    <property type="entry name" value="PGM_PMM"/>
    <property type="match status" value="1"/>
</dbReference>
<feature type="domain" description="Alpha-D-phosphohexomutase alpha/beta/alpha" evidence="8">
    <location>
        <begin position="218"/>
        <end position="324"/>
    </location>
</feature>
<evidence type="ECO:0000259" key="8">
    <source>
        <dbReference type="Pfam" id="PF02879"/>
    </source>
</evidence>
<accession>A0AAV8VUU5</accession>
<dbReference type="Pfam" id="PF02879">
    <property type="entry name" value="PGM_PMM_II"/>
    <property type="match status" value="1"/>
</dbReference>
<dbReference type="AlphaFoldDB" id="A0AAV8VUU5"/>
<evidence type="ECO:0000256" key="6">
    <source>
        <dbReference type="ARBA" id="ARBA00023235"/>
    </source>
</evidence>
<dbReference type="InterPro" id="IPR016055">
    <property type="entry name" value="A-D-PHexomutase_a/b/a-I/II/III"/>
</dbReference>
<organism evidence="10 11">
    <name type="scientific">Exocentrus adspersus</name>
    <dbReference type="NCBI Taxonomy" id="1586481"/>
    <lineage>
        <taxon>Eukaryota</taxon>
        <taxon>Metazoa</taxon>
        <taxon>Ecdysozoa</taxon>
        <taxon>Arthropoda</taxon>
        <taxon>Hexapoda</taxon>
        <taxon>Insecta</taxon>
        <taxon>Pterygota</taxon>
        <taxon>Neoptera</taxon>
        <taxon>Endopterygota</taxon>
        <taxon>Coleoptera</taxon>
        <taxon>Polyphaga</taxon>
        <taxon>Cucujiformia</taxon>
        <taxon>Chrysomeloidea</taxon>
        <taxon>Cerambycidae</taxon>
        <taxon>Lamiinae</taxon>
        <taxon>Acanthocinini</taxon>
        <taxon>Exocentrus</taxon>
    </lineage>
</organism>
<evidence type="ECO:0000259" key="9">
    <source>
        <dbReference type="Pfam" id="PF02880"/>
    </source>
</evidence>
<comment type="cofactor">
    <cofactor evidence="1">
        <name>Mg(2+)</name>
        <dbReference type="ChEBI" id="CHEBI:18420"/>
    </cofactor>
</comment>
<evidence type="ECO:0000256" key="4">
    <source>
        <dbReference type="ARBA" id="ARBA00022723"/>
    </source>
</evidence>
<keyword evidence="4" id="KW-0479">Metal-binding</keyword>
<dbReference type="InterPro" id="IPR036900">
    <property type="entry name" value="A-D-PHexomutase_C_sf"/>
</dbReference>
<dbReference type="Proteomes" id="UP001159042">
    <property type="component" value="Unassembled WGS sequence"/>
</dbReference>
<keyword evidence="5" id="KW-0460">Magnesium</keyword>
<comment type="caution">
    <text evidence="10">The sequence shown here is derived from an EMBL/GenBank/DDBJ whole genome shotgun (WGS) entry which is preliminary data.</text>
</comment>
<dbReference type="PANTHER" id="PTHR45745">
    <property type="entry name" value="PHOSPHOMANNOMUTASE 45A"/>
    <property type="match status" value="1"/>
</dbReference>
<gene>
    <name evidence="10" type="ORF">NQ315_005093</name>
</gene>
<dbReference type="SUPFAM" id="SSF53738">
    <property type="entry name" value="Phosphoglucomutase, first 3 domains"/>
    <property type="match status" value="3"/>
</dbReference>
<keyword evidence="11" id="KW-1185">Reference proteome</keyword>
<keyword evidence="6" id="KW-0413">Isomerase</keyword>
<evidence type="ECO:0000256" key="3">
    <source>
        <dbReference type="ARBA" id="ARBA00022553"/>
    </source>
</evidence>
<dbReference type="PANTHER" id="PTHR45745:SF1">
    <property type="entry name" value="PHOSPHOGLUCOMUTASE 2B-RELATED"/>
    <property type="match status" value="1"/>
</dbReference>
<evidence type="ECO:0000256" key="1">
    <source>
        <dbReference type="ARBA" id="ARBA00001946"/>
    </source>
</evidence>
<dbReference type="Pfam" id="PF02880">
    <property type="entry name" value="PGM_PMM_III"/>
    <property type="match status" value="1"/>
</dbReference>
<dbReference type="InterPro" id="IPR005844">
    <property type="entry name" value="A-D-PHexomutase_a/b/a-I"/>
</dbReference>
<dbReference type="GO" id="GO:0000287">
    <property type="term" value="F:magnesium ion binding"/>
    <property type="evidence" value="ECO:0007669"/>
    <property type="project" value="InterPro"/>
</dbReference>
<dbReference type="Gene3D" id="3.40.120.10">
    <property type="entry name" value="Alpha-D-Glucose-1,6-Bisphosphate, subunit A, domain 3"/>
    <property type="match status" value="3"/>
</dbReference>